<gene>
    <name evidence="3" type="ORF">ACAT0790_LOCUS2047</name>
</gene>
<dbReference type="AlphaFoldDB" id="A0A7S1KYN9"/>
<feature type="region of interest" description="Disordered" evidence="1">
    <location>
        <begin position="1"/>
        <end position="20"/>
    </location>
</feature>
<evidence type="ECO:0000256" key="1">
    <source>
        <dbReference type="SAM" id="MobiDB-lite"/>
    </source>
</evidence>
<accession>A0A7S1KYN9</accession>
<evidence type="ECO:0000259" key="2">
    <source>
        <dbReference type="PROSITE" id="PS50222"/>
    </source>
</evidence>
<protein>
    <recommendedName>
        <fullName evidence="2">EF-hand domain-containing protein</fullName>
    </recommendedName>
</protein>
<dbReference type="GO" id="GO:0005509">
    <property type="term" value="F:calcium ion binding"/>
    <property type="evidence" value="ECO:0007669"/>
    <property type="project" value="InterPro"/>
</dbReference>
<reference evidence="3" key="1">
    <citation type="submission" date="2021-01" db="EMBL/GenBank/DDBJ databases">
        <authorList>
            <person name="Corre E."/>
            <person name="Pelletier E."/>
            <person name="Niang G."/>
            <person name="Scheremetjew M."/>
            <person name="Finn R."/>
            <person name="Kale V."/>
            <person name="Holt S."/>
            <person name="Cochrane G."/>
            <person name="Meng A."/>
            <person name="Brown T."/>
            <person name="Cohen L."/>
        </authorList>
    </citation>
    <scope>NUCLEOTIDE SEQUENCE</scope>
    <source>
        <strain evidence="3">OF101</strain>
    </source>
</reference>
<dbReference type="InterPro" id="IPR011992">
    <property type="entry name" value="EF-hand-dom_pair"/>
</dbReference>
<evidence type="ECO:0000313" key="3">
    <source>
        <dbReference type="EMBL" id="CAD9089473.1"/>
    </source>
</evidence>
<name>A0A7S1KYN9_ALECA</name>
<sequence>MGNLCSPPAKRPVPQFPEGMSREDMMKEVFKYTDDDKSGGISLKEYKQLGQKLDDPATNAIMADVFDQADKAGWFSQKDGVLTLEEFTEFNLASGKSLDDAAFRKQASMWLQLAKAR</sequence>
<proteinExistence type="predicted"/>
<feature type="domain" description="EF-hand" evidence="2">
    <location>
        <begin position="21"/>
        <end position="56"/>
    </location>
</feature>
<dbReference type="EMBL" id="HBGE01003436">
    <property type="protein sequence ID" value="CAD9089473.1"/>
    <property type="molecule type" value="Transcribed_RNA"/>
</dbReference>
<dbReference type="PROSITE" id="PS50222">
    <property type="entry name" value="EF_HAND_2"/>
    <property type="match status" value="1"/>
</dbReference>
<dbReference type="SUPFAM" id="SSF47473">
    <property type="entry name" value="EF-hand"/>
    <property type="match status" value="1"/>
</dbReference>
<organism evidence="3">
    <name type="scientific">Alexandrium catenella</name>
    <name type="common">Red tide dinoflagellate</name>
    <name type="synonym">Gonyaulax catenella</name>
    <dbReference type="NCBI Taxonomy" id="2925"/>
    <lineage>
        <taxon>Eukaryota</taxon>
        <taxon>Sar</taxon>
        <taxon>Alveolata</taxon>
        <taxon>Dinophyceae</taxon>
        <taxon>Gonyaulacales</taxon>
        <taxon>Pyrocystaceae</taxon>
        <taxon>Alexandrium</taxon>
    </lineage>
</organism>
<dbReference type="Gene3D" id="1.10.238.10">
    <property type="entry name" value="EF-hand"/>
    <property type="match status" value="1"/>
</dbReference>
<dbReference type="InterPro" id="IPR002048">
    <property type="entry name" value="EF_hand_dom"/>
</dbReference>